<dbReference type="GO" id="GO:0005886">
    <property type="term" value="C:plasma membrane"/>
    <property type="evidence" value="ECO:0007669"/>
    <property type="project" value="UniProtKB-SubCell"/>
</dbReference>
<dbReference type="InterPro" id="IPR003439">
    <property type="entry name" value="ABC_transporter-like_ATP-bd"/>
</dbReference>
<evidence type="ECO:0000256" key="13">
    <source>
        <dbReference type="SAM" id="Phobius"/>
    </source>
</evidence>
<dbReference type="InterPro" id="IPR017871">
    <property type="entry name" value="ABC_transporter-like_CS"/>
</dbReference>
<dbReference type="InterPro" id="IPR027417">
    <property type="entry name" value="P-loop_NTPase"/>
</dbReference>
<dbReference type="Proteomes" id="UP000187085">
    <property type="component" value="Unassembled WGS sequence"/>
</dbReference>
<evidence type="ECO:0000256" key="11">
    <source>
        <dbReference type="ARBA" id="ARBA00038388"/>
    </source>
</evidence>
<evidence type="ECO:0000256" key="5">
    <source>
        <dbReference type="ARBA" id="ARBA00022692"/>
    </source>
</evidence>
<evidence type="ECO:0000256" key="9">
    <source>
        <dbReference type="ARBA" id="ARBA00023136"/>
    </source>
</evidence>
<dbReference type="InterPro" id="IPR025857">
    <property type="entry name" value="MacB_PCD"/>
</dbReference>
<feature type="domain" description="ABC transporter" evidence="14">
    <location>
        <begin position="11"/>
        <end position="249"/>
    </location>
</feature>
<dbReference type="InterPro" id="IPR003838">
    <property type="entry name" value="ABC3_permease_C"/>
</dbReference>
<dbReference type="GO" id="GO:0005524">
    <property type="term" value="F:ATP binding"/>
    <property type="evidence" value="ECO:0007669"/>
    <property type="project" value="UniProtKB-KW"/>
</dbReference>
<dbReference type="PROSITE" id="PS50893">
    <property type="entry name" value="ABC_TRANSPORTER_2"/>
    <property type="match status" value="1"/>
</dbReference>
<keyword evidence="3" id="KW-1003">Cell membrane</keyword>
<evidence type="ECO:0000256" key="6">
    <source>
        <dbReference type="ARBA" id="ARBA00022741"/>
    </source>
</evidence>
<evidence type="ECO:0000256" key="12">
    <source>
        <dbReference type="SAM" id="MobiDB-lite"/>
    </source>
</evidence>
<reference evidence="15 16" key="1">
    <citation type="submission" date="2016-12" db="EMBL/GenBank/DDBJ databases">
        <title>Draft genome of Tersicoccus phoenicis 1P05MA.</title>
        <authorList>
            <person name="Nakajima Y."/>
            <person name="Yoshizawa S."/>
            <person name="Nakamura K."/>
            <person name="Ogura Y."/>
            <person name="Hayashi T."/>
            <person name="Kogure K."/>
        </authorList>
    </citation>
    <scope>NUCLEOTIDE SEQUENCE [LARGE SCALE GENOMIC DNA]</scope>
    <source>
        <strain evidence="15 16">1p05MA</strain>
    </source>
</reference>
<dbReference type="CDD" id="cd03255">
    <property type="entry name" value="ABC_MJ0796_LolCDE_FtsE"/>
    <property type="match status" value="1"/>
</dbReference>
<dbReference type="InterPro" id="IPR003593">
    <property type="entry name" value="AAA+_ATPase"/>
</dbReference>
<dbReference type="OrthoDB" id="4814201at2"/>
<evidence type="ECO:0000256" key="10">
    <source>
        <dbReference type="ARBA" id="ARBA00038076"/>
    </source>
</evidence>
<keyword evidence="9 13" id="KW-0472">Membrane</keyword>
<feature type="transmembrane region" description="Helical" evidence="13">
    <location>
        <begin position="281"/>
        <end position="302"/>
    </location>
</feature>
<dbReference type="EMBL" id="MRDE01000016">
    <property type="protein sequence ID" value="OMH27568.1"/>
    <property type="molecule type" value="Genomic_DNA"/>
</dbReference>
<evidence type="ECO:0000256" key="3">
    <source>
        <dbReference type="ARBA" id="ARBA00022475"/>
    </source>
</evidence>
<comment type="caution">
    <text evidence="15">The sequence shown here is derived from an EMBL/GenBank/DDBJ whole genome shotgun (WGS) entry which is preliminary data.</text>
</comment>
<dbReference type="Pfam" id="PF02687">
    <property type="entry name" value="FtsX"/>
    <property type="match status" value="1"/>
</dbReference>
<dbReference type="STRING" id="554083.BKD30_02615"/>
<evidence type="ECO:0000256" key="4">
    <source>
        <dbReference type="ARBA" id="ARBA00022519"/>
    </source>
</evidence>
<keyword evidence="6" id="KW-0547">Nucleotide-binding</keyword>
<dbReference type="Pfam" id="PF00005">
    <property type="entry name" value="ABC_tran"/>
    <property type="match status" value="1"/>
</dbReference>
<dbReference type="Pfam" id="PF12704">
    <property type="entry name" value="MacB_PCD"/>
    <property type="match status" value="1"/>
</dbReference>
<dbReference type="SMART" id="SM00382">
    <property type="entry name" value="AAA"/>
    <property type="match status" value="1"/>
</dbReference>
<dbReference type="PANTHER" id="PTHR24220">
    <property type="entry name" value="IMPORT ATP-BINDING PROTEIN"/>
    <property type="match status" value="1"/>
</dbReference>
<comment type="subcellular location">
    <subcellularLocation>
        <location evidence="1">Cell inner membrane</location>
        <topology evidence="1">Multi-pass membrane protein</topology>
    </subcellularLocation>
</comment>
<comment type="similarity">
    <text evidence="11">Belongs to the ABC transporter superfamily. Macrolide exporter (TC 3.A.1.122) family.</text>
</comment>
<keyword evidence="16" id="KW-1185">Reference proteome</keyword>
<keyword evidence="4" id="KW-0997">Cell inner membrane</keyword>
<protein>
    <recommendedName>
        <fullName evidence="14">ABC transporter domain-containing protein</fullName>
    </recommendedName>
</protein>
<name>A0A1R1LJ50_9MICC</name>
<accession>A0A1R1LJ50</accession>
<evidence type="ECO:0000256" key="2">
    <source>
        <dbReference type="ARBA" id="ARBA00022448"/>
    </source>
</evidence>
<dbReference type="InterPro" id="IPR017911">
    <property type="entry name" value="MacB-like_ATP-bd"/>
</dbReference>
<evidence type="ECO:0000256" key="8">
    <source>
        <dbReference type="ARBA" id="ARBA00022989"/>
    </source>
</evidence>
<sequence length="656" mass="68582">MPETTGRAPLVEAVGLRKSFGSGDHAETVVKDAHFRIANGSMVALLGPSGSGKSTLLNLLGLLLPADGGTLLIEGEPVAMGSANDRAHSRLVNTALVFQSFHLIEHKTVAQNIELPLLHLGLPRAERARRVGEVLERLEIAHRATAHPGTLSGGEKQRVAIARAIVTEPRVLLCDEPTGSLDSRRTAEVMDLLRSVTTDDRATVVVTHDQAVAARCDEVLRIDDGELHQVTAPAAVPDATTPTEVTHRSVGRSRSGRPGHWAAVSSREAMAAVWARMRRNLFTMIGVGLGVAALVLSVGFTATVSAQLSDKFNGYLAQRVTVTRTDLERAPLSTGMAWDQSAALRRINGLNGVEAAGVIQEVGGGAVTVTTAPEPRDQFPGRVQAPVRALSDQGMSALGATVSQGRMFDAGHARRGDPVLVVGRATLQALGRPWVPGLQLYVDGQRYTVIGVVEEDLSAGGATSALYVPLSERAMGSSGVLSVLVKTSLGAAQQVAGEIPPAFLPEHPDRVLAAAPPEPRTLTQAVDEQQRILLLGMSLVTLVIGGVGIMNTFLVAVMERRREIGLRLALGAPPRAMTLQFGLESVVTAMIGSLGGTAVAVNVLAVVSLVNHWTPVISGTTIGLGLVAGVVLGLVAGVYPARKAAGIDPVAALSHA</sequence>
<dbReference type="InterPro" id="IPR015854">
    <property type="entry name" value="ABC_transpr_LolD-like"/>
</dbReference>
<proteinExistence type="inferred from homology"/>
<keyword evidence="7" id="KW-0067">ATP-binding</keyword>
<evidence type="ECO:0000256" key="7">
    <source>
        <dbReference type="ARBA" id="ARBA00022840"/>
    </source>
</evidence>
<keyword evidence="8 13" id="KW-1133">Transmembrane helix</keyword>
<dbReference type="Gene3D" id="3.40.50.300">
    <property type="entry name" value="P-loop containing nucleotide triphosphate hydrolases"/>
    <property type="match status" value="1"/>
</dbReference>
<evidence type="ECO:0000259" key="14">
    <source>
        <dbReference type="PROSITE" id="PS50893"/>
    </source>
</evidence>
<keyword evidence="2" id="KW-0813">Transport</keyword>
<feature type="transmembrane region" description="Helical" evidence="13">
    <location>
        <begin position="616"/>
        <end position="639"/>
    </location>
</feature>
<evidence type="ECO:0000256" key="1">
    <source>
        <dbReference type="ARBA" id="ARBA00004429"/>
    </source>
</evidence>
<dbReference type="AlphaFoldDB" id="A0A1R1LJ50"/>
<dbReference type="PROSITE" id="PS00211">
    <property type="entry name" value="ABC_TRANSPORTER_1"/>
    <property type="match status" value="1"/>
</dbReference>
<organism evidence="15 16">
    <name type="scientific">Tersicoccus phoenicis</name>
    <dbReference type="NCBI Taxonomy" id="554083"/>
    <lineage>
        <taxon>Bacteria</taxon>
        <taxon>Bacillati</taxon>
        <taxon>Actinomycetota</taxon>
        <taxon>Actinomycetes</taxon>
        <taxon>Micrococcales</taxon>
        <taxon>Micrococcaceae</taxon>
        <taxon>Tersicoccus</taxon>
    </lineage>
</organism>
<feature type="region of interest" description="Disordered" evidence="12">
    <location>
        <begin position="241"/>
        <end position="261"/>
    </location>
</feature>
<gene>
    <name evidence="15" type="ORF">BKD30_02615</name>
</gene>
<evidence type="ECO:0000313" key="15">
    <source>
        <dbReference type="EMBL" id="OMH27568.1"/>
    </source>
</evidence>
<dbReference type="SUPFAM" id="SSF52540">
    <property type="entry name" value="P-loop containing nucleoside triphosphate hydrolases"/>
    <property type="match status" value="1"/>
</dbReference>
<dbReference type="GO" id="GO:0016887">
    <property type="term" value="F:ATP hydrolysis activity"/>
    <property type="evidence" value="ECO:0007669"/>
    <property type="project" value="InterPro"/>
</dbReference>
<evidence type="ECO:0000313" key="16">
    <source>
        <dbReference type="Proteomes" id="UP000187085"/>
    </source>
</evidence>
<feature type="transmembrane region" description="Helical" evidence="13">
    <location>
        <begin position="532"/>
        <end position="557"/>
    </location>
</feature>
<keyword evidence="5 13" id="KW-0812">Transmembrane</keyword>
<comment type="similarity">
    <text evidence="10">Belongs to the ABC-4 integral membrane protein family.</text>
</comment>
<dbReference type="GO" id="GO:0022857">
    <property type="term" value="F:transmembrane transporter activity"/>
    <property type="evidence" value="ECO:0007669"/>
    <property type="project" value="TreeGrafter"/>
</dbReference>
<dbReference type="RefSeq" id="WP_076701598.1">
    <property type="nucleotide sequence ID" value="NZ_MRDE01000016.1"/>
</dbReference>
<feature type="transmembrane region" description="Helical" evidence="13">
    <location>
        <begin position="585"/>
        <end position="610"/>
    </location>
</feature>